<dbReference type="Proteomes" id="UP000626244">
    <property type="component" value="Unassembled WGS sequence"/>
</dbReference>
<dbReference type="Pfam" id="PF06161">
    <property type="entry name" value="DUF975"/>
    <property type="match status" value="1"/>
</dbReference>
<keyword evidence="1" id="KW-1133">Transmembrane helix</keyword>
<proteinExistence type="predicted"/>
<sequence length="226" mass="25841">MKISSIKKTAKERLSGNWGKTILTLVFFGVIQGLIHMIFNGPANIYYHGQLFLGYEETIPAGPTTIISFITTILSAVTGYGFSVYLLKLIRDEDRSFSDLFYYFKSGHQFVRAALTTILVTIFVFLWFLLLVIPGIIKGIAYSQVGYILKDHPDMKPLDAITLSRRMMDGYKWKYFLLFLSFIGWALLVIITFGIAFLYVGPYYYAAITQFYEEVKEAYEAKGELI</sequence>
<feature type="transmembrane region" description="Helical" evidence="1">
    <location>
        <begin position="110"/>
        <end position="137"/>
    </location>
</feature>
<organism evidence="2 3">
    <name type="scientific">Gottfriedia solisilvae</name>
    <dbReference type="NCBI Taxonomy" id="1516104"/>
    <lineage>
        <taxon>Bacteria</taxon>
        <taxon>Bacillati</taxon>
        <taxon>Bacillota</taxon>
        <taxon>Bacilli</taxon>
        <taxon>Bacillales</taxon>
        <taxon>Bacillaceae</taxon>
        <taxon>Gottfriedia</taxon>
    </lineage>
</organism>
<dbReference type="EMBL" id="BMHB01000001">
    <property type="protein sequence ID" value="GGI12069.1"/>
    <property type="molecule type" value="Genomic_DNA"/>
</dbReference>
<dbReference type="RefSeq" id="WP_087999317.1">
    <property type="nucleotide sequence ID" value="NZ_BMHB01000001.1"/>
</dbReference>
<keyword evidence="1" id="KW-0812">Transmembrane</keyword>
<evidence type="ECO:0000256" key="1">
    <source>
        <dbReference type="SAM" id="Phobius"/>
    </source>
</evidence>
<feature type="transmembrane region" description="Helical" evidence="1">
    <location>
        <begin position="175"/>
        <end position="200"/>
    </location>
</feature>
<feature type="transmembrane region" description="Helical" evidence="1">
    <location>
        <begin position="66"/>
        <end position="90"/>
    </location>
</feature>
<name>A0A8J3AJL8_9BACI</name>
<comment type="caution">
    <text evidence="2">The sequence shown here is derived from an EMBL/GenBank/DDBJ whole genome shotgun (WGS) entry which is preliminary data.</text>
</comment>
<dbReference type="PANTHER" id="PTHR40076:SF1">
    <property type="entry name" value="MEMBRANE PROTEIN"/>
    <property type="match status" value="1"/>
</dbReference>
<dbReference type="AlphaFoldDB" id="A0A8J3AJL8"/>
<feature type="transmembrane region" description="Helical" evidence="1">
    <location>
        <begin position="21"/>
        <end position="39"/>
    </location>
</feature>
<reference evidence="3" key="1">
    <citation type="journal article" date="2019" name="Int. J. Syst. Evol. Microbiol.">
        <title>The Global Catalogue of Microorganisms (GCM) 10K type strain sequencing project: providing services to taxonomists for standard genome sequencing and annotation.</title>
        <authorList>
            <consortium name="The Broad Institute Genomics Platform"/>
            <consortium name="The Broad Institute Genome Sequencing Center for Infectious Disease"/>
            <person name="Wu L."/>
            <person name="Ma J."/>
        </authorList>
    </citation>
    <scope>NUCLEOTIDE SEQUENCE [LARGE SCALE GENOMIC DNA]</scope>
    <source>
        <strain evidence="3">CGMCC 1.14993</strain>
    </source>
</reference>
<keyword evidence="3" id="KW-1185">Reference proteome</keyword>
<evidence type="ECO:0000313" key="3">
    <source>
        <dbReference type="Proteomes" id="UP000626244"/>
    </source>
</evidence>
<keyword evidence="1" id="KW-0472">Membrane</keyword>
<protein>
    <submittedName>
        <fullName evidence="2">Membrane protein</fullName>
    </submittedName>
</protein>
<accession>A0A8J3AJL8</accession>
<dbReference type="InterPro" id="IPR010380">
    <property type="entry name" value="DUF975"/>
</dbReference>
<dbReference type="PANTHER" id="PTHR40076">
    <property type="entry name" value="MEMBRANE PROTEIN-RELATED"/>
    <property type="match status" value="1"/>
</dbReference>
<gene>
    <name evidence="2" type="ORF">GCM10007380_11010</name>
</gene>
<evidence type="ECO:0000313" key="2">
    <source>
        <dbReference type="EMBL" id="GGI12069.1"/>
    </source>
</evidence>
<dbReference type="OrthoDB" id="9784844at2"/>